<keyword evidence="6 10" id="KW-1133">Transmembrane helix</keyword>
<dbReference type="InterPro" id="IPR030659">
    <property type="entry name" value="SecY_CS"/>
</dbReference>
<dbReference type="Pfam" id="PF00344">
    <property type="entry name" value="SecY"/>
    <property type="match status" value="1"/>
</dbReference>
<evidence type="ECO:0000256" key="9">
    <source>
        <dbReference type="RuleBase" id="RU004349"/>
    </source>
</evidence>
<feature type="transmembrane region" description="Helical" evidence="10">
    <location>
        <begin position="343"/>
        <end position="364"/>
    </location>
</feature>
<keyword evidence="3" id="KW-0813">Transport</keyword>
<evidence type="ECO:0000313" key="11">
    <source>
        <dbReference type="EMBL" id="MST73301.1"/>
    </source>
</evidence>
<evidence type="ECO:0000256" key="1">
    <source>
        <dbReference type="ARBA" id="ARBA00004141"/>
    </source>
</evidence>
<dbReference type="PRINTS" id="PR00303">
    <property type="entry name" value="SECYTRNLCASE"/>
</dbReference>
<comment type="similarity">
    <text evidence="2 9">Belongs to the SecY/SEC61-alpha family.</text>
</comment>
<feature type="transmembrane region" description="Helical" evidence="10">
    <location>
        <begin position="138"/>
        <end position="162"/>
    </location>
</feature>
<keyword evidence="7" id="KW-0811">Translocation</keyword>
<evidence type="ECO:0000313" key="12">
    <source>
        <dbReference type="Proteomes" id="UP000469325"/>
    </source>
</evidence>
<protein>
    <recommendedName>
        <fullName evidence="13">Preprotein translocase subunit SecY</fullName>
    </recommendedName>
</protein>
<reference evidence="11 12" key="1">
    <citation type="submission" date="2019-08" db="EMBL/GenBank/DDBJ databases">
        <title>In-depth cultivation of the pig gut microbiome towards novel bacterial diversity and tailored functional studies.</title>
        <authorList>
            <person name="Wylensek D."/>
            <person name="Hitch T.C.A."/>
            <person name="Clavel T."/>
        </authorList>
    </citation>
    <scope>NUCLEOTIDE SEQUENCE [LARGE SCALE GENOMIC DNA]</scope>
    <source>
        <strain evidence="11 12">CA-Schmier-601-WT-1</strain>
    </source>
</reference>
<evidence type="ECO:0000256" key="6">
    <source>
        <dbReference type="ARBA" id="ARBA00022989"/>
    </source>
</evidence>
<evidence type="ECO:0000256" key="2">
    <source>
        <dbReference type="ARBA" id="ARBA00005751"/>
    </source>
</evidence>
<dbReference type="AlphaFoldDB" id="A0A6N7XVE0"/>
<dbReference type="InterPro" id="IPR023201">
    <property type="entry name" value="SecY_dom_sf"/>
</dbReference>
<dbReference type="InterPro" id="IPR002208">
    <property type="entry name" value="SecY/SEC61-alpha"/>
</dbReference>
<keyword evidence="8 10" id="KW-0472">Membrane</keyword>
<organism evidence="11 12">
    <name type="scientific">Olsenella porci</name>
    <dbReference type="NCBI Taxonomy" id="2652279"/>
    <lineage>
        <taxon>Bacteria</taxon>
        <taxon>Bacillati</taxon>
        <taxon>Actinomycetota</taxon>
        <taxon>Coriobacteriia</taxon>
        <taxon>Coriobacteriales</taxon>
        <taxon>Atopobiaceae</taxon>
        <taxon>Olsenella</taxon>
    </lineage>
</organism>
<keyword evidence="12" id="KW-1185">Reference proteome</keyword>
<dbReference type="PANTHER" id="PTHR10906">
    <property type="entry name" value="SECY/SEC61-ALPHA FAMILY MEMBER"/>
    <property type="match status" value="1"/>
</dbReference>
<feature type="transmembrane region" description="Helical" evidence="10">
    <location>
        <begin position="113"/>
        <end position="132"/>
    </location>
</feature>
<keyword evidence="5" id="KW-0653">Protein transport</keyword>
<evidence type="ECO:0000256" key="5">
    <source>
        <dbReference type="ARBA" id="ARBA00022927"/>
    </source>
</evidence>
<accession>A0A6N7XVE0</accession>
<feature type="transmembrane region" description="Helical" evidence="10">
    <location>
        <begin position="169"/>
        <end position="188"/>
    </location>
</feature>
<dbReference type="GO" id="GO:0016020">
    <property type="term" value="C:membrane"/>
    <property type="evidence" value="ECO:0007669"/>
    <property type="project" value="UniProtKB-SubCell"/>
</dbReference>
<evidence type="ECO:0000256" key="7">
    <source>
        <dbReference type="ARBA" id="ARBA00023010"/>
    </source>
</evidence>
<keyword evidence="4 10" id="KW-0812">Transmembrane</keyword>
<dbReference type="PROSITE" id="PS00755">
    <property type="entry name" value="SECY_1"/>
    <property type="match status" value="1"/>
</dbReference>
<proteinExistence type="inferred from homology"/>
<feature type="transmembrane region" description="Helical" evidence="10">
    <location>
        <begin position="370"/>
        <end position="392"/>
    </location>
</feature>
<gene>
    <name evidence="11" type="ORF">FYJ68_09330</name>
</gene>
<comment type="caution">
    <text evidence="11">The sequence shown here is derived from an EMBL/GenBank/DDBJ whole genome shotgun (WGS) entry which is preliminary data.</text>
</comment>
<dbReference type="SUPFAM" id="SSF103491">
    <property type="entry name" value="Preprotein translocase SecY subunit"/>
    <property type="match status" value="1"/>
</dbReference>
<feature type="transmembrane region" description="Helical" evidence="10">
    <location>
        <begin position="249"/>
        <end position="271"/>
    </location>
</feature>
<evidence type="ECO:0000256" key="4">
    <source>
        <dbReference type="ARBA" id="ARBA00022692"/>
    </source>
</evidence>
<dbReference type="PIRSF" id="PIRSF004557">
    <property type="entry name" value="SecY"/>
    <property type="match status" value="1"/>
</dbReference>
<evidence type="ECO:0000256" key="10">
    <source>
        <dbReference type="SAM" id="Phobius"/>
    </source>
</evidence>
<name>A0A6N7XVE0_9ACTN</name>
<evidence type="ECO:0000256" key="8">
    <source>
        <dbReference type="ARBA" id="ARBA00023136"/>
    </source>
</evidence>
<comment type="subcellular location">
    <subcellularLocation>
        <location evidence="1">Membrane</location>
        <topology evidence="1">Multi-pass membrane protein</topology>
    </subcellularLocation>
</comment>
<evidence type="ECO:0008006" key="13">
    <source>
        <dbReference type="Google" id="ProtNLM"/>
    </source>
</evidence>
<dbReference type="GO" id="GO:0015031">
    <property type="term" value="P:protein transport"/>
    <property type="evidence" value="ECO:0007669"/>
    <property type="project" value="UniProtKB-KW"/>
</dbReference>
<dbReference type="Proteomes" id="UP000469325">
    <property type="component" value="Unassembled WGS sequence"/>
</dbReference>
<sequence length="408" mass="45674">MTVRGKDSFLMDMRQPHELRNRLLFTFLVVAAYMLCRSILLYGVAADETTDASGAQYFLSTLVSGDRYRMTVMALGIAPYLNASLLVQIIFAFRNSTSRAKISKIQSDRWMRWVSVVFSVVMAIVQSYGLSYRPDAGPLWLVRTIVILEMFGGAMLASLMCLQNERHGVGASMPIILLNIALSLFQNMSANHFFEFPAIAILCLVAIAGTAYMENSMIKVPLQRVSIHNVHADQNYLAYKRAPMGIMPVMFASSAFLLPYYLVHMLVSFYPQNAALVSISDNMVLTRPLGVAVYLVLIVVLAVLFSFLMLNPRETAHQMQRNGDSIVGMYAGEQTRRFLTGIVLRWSLISGMLQACCMAVSLALSMREMIPAALAMNPTSMMIITSIVCSLVQEIASYYRYDAYRFFM</sequence>
<feature type="transmembrane region" description="Helical" evidence="10">
    <location>
        <begin position="194"/>
        <end position="213"/>
    </location>
</feature>
<dbReference type="Gene3D" id="1.10.3370.10">
    <property type="entry name" value="SecY subunit domain"/>
    <property type="match status" value="1"/>
</dbReference>
<feature type="transmembrane region" description="Helical" evidence="10">
    <location>
        <begin position="70"/>
        <end position="93"/>
    </location>
</feature>
<dbReference type="EMBL" id="VUNC01000008">
    <property type="protein sequence ID" value="MST73301.1"/>
    <property type="molecule type" value="Genomic_DNA"/>
</dbReference>
<feature type="transmembrane region" description="Helical" evidence="10">
    <location>
        <begin position="291"/>
        <end position="311"/>
    </location>
</feature>
<evidence type="ECO:0000256" key="3">
    <source>
        <dbReference type="ARBA" id="ARBA00022448"/>
    </source>
</evidence>